<dbReference type="Pfam" id="PF13489">
    <property type="entry name" value="Methyltransf_23"/>
    <property type="match status" value="1"/>
</dbReference>
<evidence type="ECO:0000313" key="1">
    <source>
        <dbReference type="EMBL" id="MBB2991272.1"/>
    </source>
</evidence>
<dbReference type="EMBL" id="JACHVU010000005">
    <property type="protein sequence ID" value="MBB2991272.1"/>
    <property type="molecule type" value="Genomic_DNA"/>
</dbReference>
<comment type="caution">
    <text evidence="1">The sequence shown here is derived from an EMBL/GenBank/DDBJ whole genome shotgun (WGS) entry which is preliminary data.</text>
</comment>
<dbReference type="GO" id="GO:0032259">
    <property type="term" value="P:methylation"/>
    <property type="evidence" value="ECO:0007669"/>
    <property type="project" value="UniProtKB-KW"/>
</dbReference>
<dbReference type="AlphaFoldDB" id="A0A839QDC2"/>
<organism evidence="1 2">
    <name type="scientific">Mycolicibacterium iranicum</name>
    <name type="common">Mycobacterium iranicum</name>
    <dbReference type="NCBI Taxonomy" id="912594"/>
    <lineage>
        <taxon>Bacteria</taxon>
        <taxon>Bacillati</taxon>
        <taxon>Actinomycetota</taxon>
        <taxon>Actinomycetes</taxon>
        <taxon>Mycobacteriales</taxon>
        <taxon>Mycobacteriaceae</taxon>
        <taxon>Mycolicibacterium</taxon>
    </lineage>
</organism>
<dbReference type="PANTHER" id="PTHR43861:SF6">
    <property type="entry name" value="METHYLTRANSFERASE TYPE 11"/>
    <property type="match status" value="1"/>
</dbReference>
<proteinExistence type="predicted"/>
<reference evidence="1 2" key="1">
    <citation type="submission" date="2020-08" db="EMBL/GenBank/DDBJ databases">
        <title>The Agave Microbiome: Exploring the role of microbial communities in plant adaptations to desert environments.</title>
        <authorList>
            <person name="Partida-Martinez L.P."/>
        </authorList>
    </citation>
    <scope>NUCLEOTIDE SEQUENCE [LARGE SCALE GENOMIC DNA]</scope>
    <source>
        <strain evidence="1 2">AT2.18</strain>
    </source>
</reference>
<accession>A0A839QDC2</accession>
<dbReference type="Gene3D" id="3.40.50.150">
    <property type="entry name" value="Vaccinia Virus protein VP39"/>
    <property type="match status" value="1"/>
</dbReference>
<dbReference type="RefSeq" id="WP_183468818.1">
    <property type="nucleotide sequence ID" value="NZ_JACHVU010000005.1"/>
</dbReference>
<dbReference type="SUPFAM" id="SSF53335">
    <property type="entry name" value="S-adenosyl-L-methionine-dependent methyltransferases"/>
    <property type="match status" value="1"/>
</dbReference>
<sequence>MSGEEASVRREGEIAIMVESSSDDECPACGAAGMRVVSPPRPQFVKQCSGCGSAFFYFGAAQPVSHNDQYNVDSNYQRYLESANEPSLTVRHHQTLARLRTLLPEVQQPRLFDVGAGGGDFLATARDCGFSVGGNEVSQPAINECKNRHGIDLVLSDDLRVLAESTGKYDAVTMWCVLAHVDEPQELLRGARALLRPGGILFFSTPRYCSIDRGAHLLRKLTNDRHRRVFDRRINHFHRRQYTRNGIEALLTREGFIPLAAEPTIGYGLRMSEYLTSIGLPSRAARPAGQLLEASAKAGMLPRNILSVYARAPE</sequence>
<name>A0A839QDC2_MYCIR</name>
<dbReference type="InterPro" id="IPR029063">
    <property type="entry name" value="SAM-dependent_MTases_sf"/>
</dbReference>
<dbReference type="CDD" id="cd02440">
    <property type="entry name" value="AdoMet_MTases"/>
    <property type="match status" value="1"/>
</dbReference>
<evidence type="ECO:0000313" key="2">
    <source>
        <dbReference type="Proteomes" id="UP000550501"/>
    </source>
</evidence>
<keyword evidence="1" id="KW-0489">Methyltransferase</keyword>
<dbReference type="GO" id="GO:0008168">
    <property type="term" value="F:methyltransferase activity"/>
    <property type="evidence" value="ECO:0007669"/>
    <property type="project" value="UniProtKB-KW"/>
</dbReference>
<gene>
    <name evidence="1" type="ORF">FHR72_002756</name>
</gene>
<keyword evidence="2" id="KW-1185">Reference proteome</keyword>
<dbReference type="Proteomes" id="UP000550501">
    <property type="component" value="Unassembled WGS sequence"/>
</dbReference>
<keyword evidence="1" id="KW-0808">Transferase</keyword>
<protein>
    <submittedName>
        <fullName evidence="1">SAM-dependent methyltransferase</fullName>
    </submittedName>
</protein>
<dbReference type="PANTHER" id="PTHR43861">
    <property type="entry name" value="TRANS-ACONITATE 2-METHYLTRANSFERASE-RELATED"/>
    <property type="match status" value="1"/>
</dbReference>